<proteinExistence type="inferred from homology"/>
<organism evidence="10 11">
    <name type="scientific">Priapulus caudatus</name>
    <name type="common">Priapulid worm</name>
    <dbReference type="NCBI Taxonomy" id="37621"/>
    <lineage>
        <taxon>Eukaryota</taxon>
        <taxon>Metazoa</taxon>
        <taxon>Ecdysozoa</taxon>
        <taxon>Scalidophora</taxon>
        <taxon>Priapulida</taxon>
        <taxon>Priapulimorpha</taxon>
        <taxon>Priapulimorphida</taxon>
        <taxon>Priapulidae</taxon>
        <taxon>Priapulus</taxon>
    </lineage>
</organism>
<dbReference type="InterPro" id="IPR012677">
    <property type="entry name" value="Nucleotide-bd_a/b_plait_sf"/>
</dbReference>
<keyword evidence="6 7" id="KW-0648">Protein biosynthesis</keyword>
<dbReference type="Pfam" id="PF08662">
    <property type="entry name" value="eIF2A"/>
    <property type="match status" value="1"/>
</dbReference>
<sequence length="689" mass="80594">MDDSDENGDVIDEDYVEECEEDYSDPEDFVDDITDEELLGDLLRKRPKETDGVESCIVVDNIPQVGQDRLEKLQMVLRKIFSKFGKIVNEFYPKENGKTMGYVFFEYGNPNSAREAVKMTKGYKLDKLHTFEVNLLTDFDKYSNIPEDWEPPEPQLYKDPGNLRHWLMDNDCHDQYSVIHDGGDRTCIFLNTPLEPRMLEERAKWTETYVRWSPLGTYLATFHQRGIALWGGENFRQIMKFSHSGVHLIDFSPCEKYLVTFSPLPDNKDDPQAIIIWDLRTGIKKRGFHCEKDSVWPIFKWSHDGKYLARMSPDTLSVYETPSFALLDKKSLKVTNLKDFSWSPSDNIIVYWVPEDNNVPARVVLLEMPSRKELRVKNLFSVADIKMFWQKTGDYLSVKVDRYAKSRKDDKGEVKFAGMYYNFEIFHIREKQIPVDVVELKEPIIAFAWEPVGSKFAVIHGESTRITVSFYTVKSDNQVSLFKSLEKRQANHLFWSPQGQFCVLAGLRGLGGVLEFVDTNDVTVMNGVQHDLATDVEWDPTGRYVISAVSWWTCREDTGYWLWSFQGKLMQRHAIDRFCQVLWRPRPPTLLTKDHMKEIKKNLKKYAAGFDLKDKMTQSKASKELIEKRQELMKEFNDYRKKCHDIYESLADQREELRKGQVDEQESEDLEEETIEFFIKEEEIIIDSE</sequence>
<gene>
    <name evidence="11" type="primary">LOC106820895</name>
</gene>
<evidence type="ECO:0000313" key="10">
    <source>
        <dbReference type="Proteomes" id="UP000695022"/>
    </source>
</evidence>
<keyword evidence="3 7" id="KW-0396">Initiation factor</keyword>
<evidence type="ECO:0000256" key="7">
    <source>
        <dbReference type="HAMAP-Rule" id="MF_03001"/>
    </source>
</evidence>
<evidence type="ECO:0000256" key="2">
    <source>
        <dbReference type="ARBA" id="ARBA00022490"/>
    </source>
</evidence>
<dbReference type="Proteomes" id="UP000695022">
    <property type="component" value="Unplaced"/>
</dbReference>
<accession>A0ABM1F956</accession>
<dbReference type="RefSeq" id="XP_014680977.1">
    <property type="nucleotide sequence ID" value="XM_014825491.1"/>
</dbReference>
<dbReference type="GeneID" id="106820895"/>
<dbReference type="InterPro" id="IPR013979">
    <property type="entry name" value="TIF_beta_prop-like"/>
</dbReference>
<dbReference type="CDD" id="cd12278">
    <property type="entry name" value="RRM_eIF3B"/>
    <property type="match status" value="1"/>
</dbReference>
<evidence type="ECO:0000256" key="5">
    <source>
        <dbReference type="ARBA" id="ARBA00022884"/>
    </source>
</evidence>
<dbReference type="Gene3D" id="2.130.10.10">
    <property type="entry name" value="YVTN repeat-like/Quinoprotein amine dehydrogenase"/>
    <property type="match status" value="2"/>
</dbReference>
<evidence type="ECO:0000256" key="1">
    <source>
        <dbReference type="ARBA" id="ARBA00004496"/>
    </source>
</evidence>
<dbReference type="SUPFAM" id="SSF82171">
    <property type="entry name" value="DPP6 N-terminal domain-like"/>
    <property type="match status" value="1"/>
</dbReference>
<dbReference type="SMART" id="SM00360">
    <property type="entry name" value="RRM"/>
    <property type="match status" value="1"/>
</dbReference>
<comment type="subunit">
    <text evidence="7 8">Component of the eukaryotic translation initiation factor 3 (eIF-3) complex.</text>
</comment>
<comment type="function">
    <text evidence="7">RNA-binding component of the eukaryotic translation initiation factor 3 (eIF-3) complex, which is involved in protein synthesis of a specialized repertoire of mRNAs and, together with other initiation factors, stimulates binding of mRNA and methionyl-tRNAi to the 40S ribosome. The eIF-3 complex specifically targets and initiates translation of a subset of mRNAs involved in cell proliferation.</text>
</comment>
<protein>
    <recommendedName>
        <fullName evidence="7 8">Eukaryotic translation initiation factor 3 subunit B</fullName>
        <shortName evidence="7 8">eIF3b</shortName>
    </recommendedName>
    <alternativeName>
        <fullName evidence="7">Eukaryotic translation initiation factor 3 subunit 9</fullName>
    </alternativeName>
</protein>
<evidence type="ECO:0000313" key="11">
    <source>
        <dbReference type="RefSeq" id="XP_014680977.1"/>
    </source>
</evidence>
<dbReference type="PANTHER" id="PTHR14068:SF0">
    <property type="entry name" value="EUKARYOTIC TRANSLATION INITIATION FACTOR 3 SUBUNIT B"/>
    <property type="match status" value="1"/>
</dbReference>
<dbReference type="PROSITE" id="PS50102">
    <property type="entry name" value="RRM"/>
    <property type="match status" value="1"/>
</dbReference>
<comment type="similarity">
    <text evidence="7 8">Belongs to the eIF-3 subunit B family.</text>
</comment>
<name>A0ABM1F956_PRICU</name>
<dbReference type="InterPro" id="IPR035979">
    <property type="entry name" value="RBD_domain_sf"/>
</dbReference>
<dbReference type="SUPFAM" id="SSF54928">
    <property type="entry name" value="RNA-binding domain, RBD"/>
    <property type="match status" value="1"/>
</dbReference>
<keyword evidence="5 7" id="KW-0694">RNA-binding</keyword>
<evidence type="ECO:0000256" key="8">
    <source>
        <dbReference type="PIRNR" id="PIRNR036424"/>
    </source>
</evidence>
<reference evidence="11" key="1">
    <citation type="submission" date="2025-08" db="UniProtKB">
        <authorList>
            <consortium name="RefSeq"/>
        </authorList>
    </citation>
    <scope>IDENTIFICATION</scope>
</reference>
<keyword evidence="2 7" id="KW-0963">Cytoplasm</keyword>
<dbReference type="InterPro" id="IPR034363">
    <property type="entry name" value="eIF3B_RRM"/>
</dbReference>
<dbReference type="InterPro" id="IPR015943">
    <property type="entry name" value="WD40/YVTN_repeat-like_dom_sf"/>
</dbReference>
<keyword evidence="10" id="KW-1185">Reference proteome</keyword>
<evidence type="ECO:0000256" key="3">
    <source>
        <dbReference type="ARBA" id="ARBA00022540"/>
    </source>
</evidence>
<dbReference type="PIRSF" id="PIRSF036424">
    <property type="entry name" value="eIF3b"/>
    <property type="match status" value="1"/>
</dbReference>
<dbReference type="PANTHER" id="PTHR14068">
    <property type="entry name" value="EUKARYOTIC TRANSLATION INITIATION FACTOR 3 EIF3 -RELATED"/>
    <property type="match status" value="1"/>
</dbReference>
<evidence type="ECO:0000256" key="4">
    <source>
        <dbReference type="ARBA" id="ARBA00022574"/>
    </source>
</evidence>
<comment type="function">
    <text evidence="8">Component of the eukaryotic translation initiation factor 3 (eIF-3) complex, which is involved in protein synthesis and, together with other initiation factors, stimulates binding of mRNA and methionyl-tRNAi to the 40S ribosome.</text>
</comment>
<feature type="domain" description="RRM" evidence="9">
    <location>
        <begin position="55"/>
        <end position="138"/>
    </location>
</feature>
<dbReference type="InterPro" id="IPR000504">
    <property type="entry name" value="RRM_dom"/>
</dbReference>
<keyword evidence="4" id="KW-0853">WD repeat</keyword>
<dbReference type="Pfam" id="PF00076">
    <property type="entry name" value="RRM_1"/>
    <property type="match status" value="1"/>
</dbReference>
<dbReference type="InterPro" id="IPR011400">
    <property type="entry name" value="EIF3B"/>
</dbReference>
<evidence type="ECO:0000259" key="9">
    <source>
        <dbReference type="PROSITE" id="PS50102"/>
    </source>
</evidence>
<dbReference type="Gene3D" id="3.30.70.330">
    <property type="match status" value="1"/>
</dbReference>
<evidence type="ECO:0000256" key="6">
    <source>
        <dbReference type="ARBA" id="ARBA00022917"/>
    </source>
</evidence>
<dbReference type="HAMAP" id="MF_03001">
    <property type="entry name" value="eIF3b"/>
    <property type="match status" value="1"/>
</dbReference>
<comment type="subcellular location">
    <subcellularLocation>
        <location evidence="1 7 8">Cytoplasm</location>
    </subcellularLocation>
</comment>